<reference evidence="2 3" key="1">
    <citation type="submission" date="2015-09" db="EMBL/GenBank/DDBJ databases">
        <title>Sorangium comparison.</title>
        <authorList>
            <person name="Zaburannyi N."/>
            <person name="Bunk B."/>
            <person name="Overmann J."/>
            <person name="Mueller R."/>
        </authorList>
    </citation>
    <scope>NUCLEOTIDE SEQUENCE [LARGE SCALE GENOMIC DNA]</scope>
    <source>
        <strain evidence="2 3">So ceGT47</strain>
    </source>
</reference>
<protein>
    <submittedName>
        <fullName evidence="2">Uncharacterized protein</fullName>
    </submittedName>
</protein>
<name>A0A4P2PZY0_SORCE</name>
<proteinExistence type="predicted"/>
<evidence type="ECO:0000313" key="2">
    <source>
        <dbReference type="EMBL" id="AUX22475.1"/>
    </source>
</evidence>
<feature type="region of interest" description="Disordered" evidence="1">
    <location>
        <begin position="31"/>
        <end position="50"/>
    </location>
</feature>
<dbReference type="AlphaFoldDB" id="A0A4P2PZY0"/>
<dbReference type="PROSITE" id="PS51257">
    <property type="entry name" value="PROKAR_LIPOPROTEIN"/>
    <property type="match status" value="1"/>
</dbReference>
<organism evidence="2 3">
    <name type="scientific">Sorangium cellulosum</name>
    <name type="common">Polyangium cellulosum</name>
    <dbReference type="NCBI Taxonomy" id="56"/>
    <lineage>
        <taxon>Bacteria</taxon>
        <taxon>Pseudomonadati</taxon>
        <taxon>Myxococcota</taxon>
        <taxon>Polyangia</taxon>
        <taxon>Polyangiales</taxon>
        <taxon>Polyangiaceae</taxon>
        <taxon>Sorangium</taxon>
    </lineage>
</organism>
<evidence type="ECO:0000313" key="3">
    <source>
        <dbReference type="Proteomes" id="UP000295781"/>
    </source>
</evidence>
<dbReference type="Proteomes" id="UP000295781">
    <property type="component" value="Chromosome"/>
</dbReference>
<sequence>MDRHSALIHRATIALITGLLLSACTVDTGENGDGETGGGGDDTGSQPGDIDACATMEDDAPSAPVKIVIKNERDVPIYYPAWGEHPTWNNCGGDGWSVDDEDLFGVLPMCGGLLAGEPGLPGCAPVYVELAPGATAELEWDQRATEVVPIVAECWSEPEFSYTTCGRSHVVEGGTHELKTTFALGFDENTGIASDPWAVTVPFELPTAVVDVVID</sequence>
<accession>A0A4P2PZY0</accession>
<gene>
    <name evidence="2" type="ORF">SOCEGT47_029780</name>
</gene>
<dbReference type="EMBL" id="CP012670">
    <property type="protein sequence ID" value="AUX22475.1"/>
    <property type="molecule type" value="Genomic_DNA"/>
</dbReference>
<evidence type="ECO:0000256" key="1">
    <source>
        <dbReference type="SAM" id="MobiDB-lite"/>
    </source>
</evidence>
<dbReference type="RefSeq" id="WP_129347631.1">
    <property type="nucleotide sequence ID" value="NZ_CP012670.1"/>
</dbReference>